<evidence type="ECO:0000256" key="5">
    <source>
        <dbReference type="ARBA" id="ARBA00022630"/>
    </source>
</evidence>
<feature type="binding site" evidence="9 11">
    <location>
        <position position="106"/>
    </location>
    <ligand>
        <name>FMN</name>
        <dbReference type="ChEBI" id="CHEBI:58210"/>
    </ligand>
</feature>
<dbReference type="RefSeq" id="WP_092015900.1">
    <property type="nucleotide sequence ID" value="NZ_FOXH01000004.1"/>
</dbReference>
<feature type="binding site" evidence="10">
    <location>
        <begin position="9"/>
        <end position="12"/>
    </location>
    <ligand>
        <name>substrate</name>
    </ligand>
</feature>
<evidence type="ECO:0000259" key="12">
    <source>
        <dbReference type="Pfam" id="PF01243"/>
    </source>
</evidence>
<proteinExistence type="inferred from homology"/>
<comment type="catalytic activity">
    <reaction evidence="9">
        <text>pyridoxine 5'-phosphate + O2 = pyridoxal 5'-phosphate + H2O2</text>
        <dbReference type="Rhea" id="RHEA:15149"/>
        <dbReference type="ChEBI" id="CHEBI:15379"/>
        <dbReference type="ChEBI" id="CHEBI:16240"/>
        <dbReference type="ChEBI" id="CHEBI:58589"/>
        <dbReference type="ChEBI" id="CHEBI:597326"/>
        <dbReference type="EC" id="1.4.3.5"/>
    </reaction>
</comment>
<comment type="similarity">
    <text evidence="3 9">Belongs to the pyridoxamine 5'-phosphate oxidase family.</text>
</comment>
<feature type="binding site" evidence="9 10">
    <location>
        <position position="132"/>
    </location>
    <ligand>
        <name>substrate</name>
    </ligand>
</feature>
<keyword evidence="6 9" id="KW-0288">FMN</keyword>
<dbReference type="PANTHER" id="PTHR10851">
    <property type="entry name" value="PYRIDOXINE-5-PHOSPHATE OXIDASE"/>
    <property type="match status" value="1"/>
</dbReference>
<evidence type="ECO:0000256" key="3">
    <source>
        <dbReference type="ARBA" id="ARBA00007301"/>
    </source>
</evidence>
<evidence type="ECO:0000256" key="2">
    <source>
        <dbReference type="ARBA" id="ARBA00005037"/>
    </source>
</evidence>
<dbReference type="PROSITE" id="PS01064">
    <property type="entry name" value="PYRIDOX_OXIDASE"/>
    <property type="match status" value="1"/>
</dbReference>
<dbReference type="OrthoDB" id="9780392at2"/>
<dbReference type="InterPro" id="IPR011576">
    <property type="entry name" value="Pyridox_Oxase_N"/>
</dbReference>
<feature type="binding site" evidence="9 10">
    <location>
        <position position="124"/>
    </location>
    <ligand>
        <name>substrate</name>
    </ligand>
</feature>
<feature type="binding site" evidence="9 11">
    <location>
        <position position="83"/>
    </location>
    <ligand>
        <name>FMN</name>
        <dbReference type="ChEBI" id="CHEBI:58210"/>
    </ligand>
</feature>
<dbReference type="Proteomes" id="UP000199306">
    <property type="component" value="Unassembled WGS sequence"/>
</dbReference>
<comment type="function">
    <text evidence="9">Catalyzes the oxidation of either pyridoxine 5'-phosphate (PNP) or pyridoxamine 5'-phosphate (PMP) into pyridoxal 5'-phosphate (PLP).</text>
</comment>
<comment type="cofactor">
    <cofactor evidence="9 11">
        <name>FMN</name>
        <dbReference type="ChEBI" id="CHEBI:58210"/>
    </cofactor>
    <text evidence="9 11">Binds 1 FMN per subunit.</text>
</comment>
<dbReference type="PANTHER" id="PTHR10851:SF0">
    <property type="entry name" value="PYRIDOXINE-5'-PHOSPHATE OXIDASE"/>
    <property type="match status" value="1"/>
</dbReference>
<dbReference type="Pfam" id="PF01243">
    <property type="entry name" value="PNPOx_N"/>
    <property type="match status" value="1"/>
</dbReference>
<evidence type="ECO:0000256" key="1">
    <source>
        <dbReference type="ARBA" id="ARBA00004738"/>
    </source>
</evidence>
<evidence type="ECO:0000256" key="9">
    <source>
        <dbReference type="HAMAP-Rule" id="MF_01629"/>
    </source>
</evidence>
<keyword evidence="5 9" id="KW-0285">Flavoprotein</keyword>
<feature type="binding site" evidence="9 11">
    <location>
        <position position="84"/>
    </location>
    <ligand>
        <name>FMN</name>
        <dbReference type="ChEBI" id="CHEBI:58210"/>
    </ligand>
</feature>
<feature type="binding site" evidence="9 11">
    <location>
        <begin position="141"/>
        <end position="142"/>
    </location>
    <ligand>
        <name>FMN</name>
        <dbReference type="ChEBI" id="CHEBI:58210"/>
    </ligand>
</feature>
<feature type="binding site" evidence="9 10">
    <location>
        <begin position="192"/>
        <end position="194"/>
    </location>
    <ligand>
        <name>substrate</name>
    </ligand>
</feature>
<dbReference type="GO" id="GO:0004733">
    <property type="term" value="F:pyridoxamine phosphate oxidase activity"/>
    <property type="evidence" value="ECO:0007669"/>
    <property type="project" value="UniProtKB-UniRule"/>
</dbReference>
<dbReference type="UniPathway" id="UPA01068">
    <property type="reaction ID" value="UER00304"/>
</dbReference>
<feature type="binding site" evidence="9 11">
    <location>
        <begin position="62"/>
        <end position="67"/>
    </location>
    <ligand>
        <name>FMN</name>
        <dbReference type="ChEBI" id="CHEBI:58210"/>
    </ligand>
</feature>
<keyword evidence="7 9" id="KW-0560">Oxidoreductase</keyword>
<dbReference type="EC" id="1.4.3.5" evidence="9"/>
<dbReference type="EMBL" id="FOXH01000004">
    <property type="protein sequence ID" value="SFP63642.1"/>
    <property type="molecule type" value="Genomic_DNA"/>
</dbReference>
<keyword evidence="15" id="KW-1185">Reference proteome</keyword>
<dbReference type="PIRSF" id="PIRSF000190">
    <property type="entry name" value="Pyd_amn-ph_oxd"/>
    <property type="match status" value="1"/>
</dbReference>
<reference evidence="14 15" key="1">
    <citation type="submission" date="2016-10" db="EMBL/GenBank/DDBJ databases">
        <authorList>
            <person name="de Groot N.N."/>
        </authorList>
    </citation>
    <scope>NUCLEOTIDE SEQUENCE [LARGE SCALE GENOMIC DNA]</scope>
    <source>
        <strain evidence="15">E92,LMG 26720,CCM 7988</strain>
    </source>
</reference>
<evidence type="ECO:0000256" key="4">
    <source>
        <dbReference type="ARBA" id="ARBA00011738"/>
    </source>
</evidence>
<dbReference type="InterPro" id="IPR000659">
    <property type="entry name" value="Pyridox_Oxase"/>
</dbReference>
<dbReference type="Pfam" id="PF10590">
    <property type="entry name" value="PNP_phzG_C"/>
    <property type="match status" value="1"/>
</dbReference>
<feature type="domain" description="Pyridoxamine 5'-phosphate oxidase N-terminal" evidence="12">
    <location>
        <begin position="34"/>
        <end position="152"/>
    </location>
</feature>
<organism evidence="14 15">
    <name type="scientific">Pseudarcicella hirudinis</name>
    <dbReference type="NCBI Taxonomy" id="1079859"/>
    <lineage>
        <taxon>Bacteria</taxon>
        <taxon>Pseudomonadati</taxon>
        <taxon>Bacteroidota</taxon>
        <taxon>Cytophagia</taxon>
        <taxon>Cytophagales</taxon>
        <taxon>Flectobacillaceae</taxon>
        <taxon>Pseudarcicella</taxon>
    </lineage>
</organism>
<protein>
    <recommendedName>
        <fullName evidence="9">Pyridoxine/pyridoxamine 5'-phosphate oxidase</fullName>
        <ecNumber evidence="9">1.4.3.5</ecNumber>
    </recommendedName>
    <alternativeName>
        <fullName evidence="9">PNP/PMP oxidase</fullName>
        <shortName evidence="9">PNPOx</shortName>
    </alternativeName>
    <alternativeName>
        <fullName evidence="9">Pyridoxal 5'-phosphate synthase</fullName>
    </alternativeName>
</protein>
<evidence type="ECO:0000259" key="13">
    <source>
        <dbReference type="Pfam" id="PF10590"/>
    </source>
</evidence>
<feature type="binding site" evidence="9 10">
    <location>
        <position position="67"/>
    </location>
    <ligand>
        <name>substrate</name>
    </ligand>
</feature>
<dbReference type="SUPFAM" id="SSF50475">
    <property type="entry name" value="FMN-binding split barrel"/>
    <property type="match status" value="1"/>
</dbReference>
<feature type="domain" description="Pyridoxine 5'-phosphate oxidase dimerisation C-terminal" evidence="13">
    <location>
        <begin position="173"/>
        <end position="214"/>
    </location>
</feature>
<dbReference type="InterPro" id="IPR019576">
    <property type="entry name" value="Pyridoxamine_oxidase_dimer_C"/>
</dbReference>
<dbReference type="Gene3D" id="2.30.110.10">
    <property type="entry name" value="Electron Transport, Fmn-binding Protein, Chain A"/>
    <property type="match status" value="1"/>
</dbReference>
<accession>A0A1I5RYS1</accession>
<sequence length="214" mass="25144">MNTNISSLRENYTKGSLDVSDVLKSPFDQFKKWFEEAVSSELREPNAFVLSTVSPDHKPSSRILLLKDLNENGFSFFTNYLSRKGTELAENPNACLTFFWNELERQVRIEGIIEKVTVKESDDYFKVRPRGSQIGAWVSNQSMIIENREVLQNREKELITKFEGQEIPRPPHWGGYRLLPEYIEFWQGRPSRLHDRVAYTRQKDDLWKIERLSP</sequence>
<comment type="pathway">
    <text evidence="2 9">Cofactor metabolism; pyridoxal 5'-phosphate salvage; pyridoxal 5'-phosphate from pyridoxine 5'-phosphate: step 1/1.</text>
</comment>
<evidence type="ECO:0000256" key="6">
    <source>
        <dbReference type="ARBA" id="ARBA00022643"/>
    </source>
</evidence>
<comment type="catalytic activity">
    <reaction evidence="9">
        <text>pyridoxamine 5'-phosphate + O2 + H2O = pyridoxal 5'-phosphate + H2O2 + NH4(+)</text>
        <dbReference type="Rhea" id="RHEA:15817"/>
        <dbReference type="ChEBI" id="CHEBI:15377"/>
        <dbReference type="ChEBI" id="CHEBI:15379"/>
        <dbReference type="ChEBI" id="CHEBI:16240"/>
        <dbReference type="ChEBI" id="CHEBI:28938"/>
        <dbReference type="ChEBI" id="CHEBI:58451"/>
        <dbReference type="ChEBI" id="CHEBI:597326"/>
        <dbReference type="EC" id="1.4.3.5"/>
    </reaction>
</comment>
<keyword evidence="8 9" id="KW-0664">Pyridoxine biosynthesis</keyword>
<feature type="binding site" evidence="9 11">
    <location>
        <begin position="77"/>
        <end position="78"/>
    </location>
    <ligand>
        <name>FMN</name>
        <dbReference type="ChEBI" id="CHEBI:58210"/>
    </ligand>
</feature>
<evidence type="ECO:0000313" key="15">
    <source>
        <dbReference type="Proteomes" id="UP000199306"/>
    </source>
</evidence>
<evidence type="ECO:0000256" key="11">
    <source>
        <dbReference type="PIRSR" id="PIRSR000190-2"/>
    </source>
</evidence>
<evidence type="ECO:0000256" key="8">
    <source>
        <dbReference type="ARBA" id="ARBA00023096"/>
    </source>
</evidence>
<feature type="binding site" evidence="9 11">
    <location>
        <position position="196"/>
    </location>
    <ligand>
        <name>FMN</name>
        <dbReference type="ChEBI" id="CHEBI:58210"/>
    </ligand>
</feature>
<feature type="binding site" evidence="9 10">
    <location>
        <position position="128"/>
    </location>
    <ligand>
        <name>substrate</name>
    </ligand>
</feature>
<dbReference type="InterPro" id="IPR012349">
    <property type="entry name" value="Split_barrel_FMN-bd"/>
</dbReference>
<dbReference type="AlphaFoldDB" id="A0A1I5RYS1"/>
<dbReference type="STRING" id="1079859.SAMN04515674_104314"/>
<name>A0A1I5RYS1_9BACT</name>
<comment type="subunit">
    <text evidence="4 9">Homodimer.</text>
</comment>
<evidence type="ECO:0000256" key="7">
    <source>
        <dbReference type="ARBA" id="ARBA00023002"/>
    </source>
</evidence>
<dbReference type="GO" id="GO:0010181">
    <property type="term" value="F:FMN binding"/>
    <property type="evidence" value="ECO:0007669"/>
    <property type="project" value="UniProtKB-UniRule"/>
</dbReference>
<dbReference type="InterPro" id="IPR019740">
    <property type="entry name" value="Pyridox_Oxase_CS"/>
</dbReference>
<feature type="binding site" evidence="9 11">
    <location>
        <position position="186"/>
    </location>
    <ligand>
        <name>FMN</name>
        <dbReference type="ChEBI" id="CHEBI:58210"/>
    </ligand>
</feature>
<dbReference type="NCBIfam" id="TIGR00558">
    <property type="entry name" value="pdxH"/>
    <property type="match status" value="1"/>
</dbReference>
<evidence type="ECO:0000313" key="14">
    <source>
        <dbReference type="EMBL" id="SFP63642.1"/>
    </source>
</evidence>
<dbReference type="HAMAP" id="MF_01629">
    <property type="entry name" value="PdxH"/>
    <property type="match status" value="1"/>
</dbReference>
<comment type="pathway">
    <text evidence="1 9">Cofactor metabolism; pyridoxal 5'-phosphate salvage; pyridoxal 5'-phosphate from pyridoxamine 5'-phosphate: step 1/1.</text>
</comment>
<dbReference type="FunFam" id="2.30.110.10:FF:000005">
    <property type="entry name" value="NAD(P)H-hydrate epimerase"/>
    <property type="match status" value="1"/>
</dbReference>
<dbReference type="GO" id="GO:0008615">
    <property type="term" value="P:pyridoxine biosynthetic process"/>
    <property type="evidence" value="ECO:0007669"/>
    <property type="project" value="UniProtKB-UniRule"/>
</dbReference>
<gene>
    <name evidence="9" type="primary">pdxH</name>
    <name evidence="14" type="ORF">SAMN04515674_104314</name>
</gene>
<evidence type="ECO:0000256" key="10">
    <source>
        <dbReference type="PIRSR" id="PIRSR000190-1"/>
    </source>
</evidence>
<dbReference type="NCBIfam" id="NF004231">
    <property type="entry name" value="PRK05679.1"/>
    <property type="match status" value="1"/>
</dbReference>